<evidence type="ECO:0000256" key="5">
    <source>
        <dbReference type="ARBA" id="ARBA00023136"/>
    </source>
</evidence>
<dbReference type="Pfam" id="PF03062">
    <property type="entry name" value="MBOAT"/>
    <property type="match status" value="1"/>
</dbReference>
<proteinExistence type="predicted"/>
<name>A0A0N4VPL0_ENTVE</name>
<dbReference type="GO" id="GO:0016746">
    <property type="term" value="F:acyltransferase activity"/>
    <property type="evidence" value="ECO:0007669"/>
    <property type="project" value="UniProtKB-KW"/>
</dbReference>
<dbReference type="GO" id="GO:0016020">
    <property type="term" value="C:membrane"/>
    <property type="evidence" value="ECO:0007669"/>
    <property type="project" value="UniProtKB-SubCell"/>
</dbReference>
<evidence type="ECO:0000256" key="2">
    <source>
        <dbReference type="ARBA" id="ARBA00022679"/>
    </source>
</evidence>
<dbReference type="InterPro" id="IPR049941">
    <property type="entry name" value="LPLAT_7/PORCN-like"/>
</dbReference>
<organism evidence="10">
    <name type="scientific">Enterobius vermicularis</name>
    <name type="common">Human pinworm</name>
    <dbReference type="NCBI Taxonomy" id="51028"/>
    <lineage>
        <taxon>Eukaryota</taxon>
        <taxon>Metazoa</taxon>
        <taxon>Ecdysozoa</taxon>
        <taxon>Nematoda</taxon>
        <taxon>Chromadorea</taxon>
        <taxon>Rhabditida</taxon>
        <taxon>Spirurina</taxon>
        <taxon>Oxyuridomorpha</taxon>
        <taxon>Oxyuroidea</taxon>
        <taxon>Oxyuridae</taxon>
        <taxon>Enterobius</taxon>
    </lineage>
</organism>
<evidence type="ECO:0000256" key="6">
    <source>
        <dbReference type="ARBA" id="ARBA00023315"/>
    </source>
</evidence>
<protein>
    <submittedName>
        <fullName evidence="10">Membrane bound O-acyl transferase, MBOAT</fullName>
    </submittedName>
</protein>
<dbReference type="EMBL" id="UXUI01013471">
    <property type="protein sequence ID" value="VDD97356.1"/>
    <property type="molecule type" value="Genomic_DNA"/>
</dbReference>
<dbReference type="InterPro" id="IPR004299">
    <property type="entry name" value="MBOAT_fam"/>
</dbReference>
<reference evidence="8 9" key="2">
    <citation type="submission" date="2018-10" db="EMBL/GenBank/DDBJ databases">
        <authorList>
            <consortium name="Pathogen Informatics"/>
        </authorList>
    </citation>
    <scope>NUCLEOTIDE SEQUENCE [LARGE SCALE GENOMIC DNA]</scope>
</reference>
<keyword evidence="9" id="KW-1185">Reference proteome</keyword>
<dbReference type="STRING" id="51028.A0A0N4VPL0"/>
<evidence type="ECO:0000256" key="7">
    <source>
        <dbReference type="SAM" id="Phobius"/>
    </source>
</evidence>
<evidence type="ECO:0000256" key="3">
    <source>
        <dbReference type="ARBA" id="ARBA00022692"/>
    </source>
</evidence>
<keyword evidence="3 7" id="KW-0812">Transmembrane</keyword>
<keyword evidence="6" id="KW-0012">Acyltransferase</keyword>
<feature type="transmembrane region" description="Helical" evidence="7">
    <location>
        <begin position="41"/>
        <end position="58"/>
    </location>
</feature>
<feature type="transmembrane region" description="Helical" evidence="7">
    <location>
        <begin position="334"/>
        <end position="357"/>
    </location>
</feature>
<keyword evidence="2" id="KW-0808">Transferase</keyword>
<feature type="transmembrane region" description="Helical" evidence="7">
    <location>
        <begin position="378"/>
        <end position="400"/>
    </location>
</feature>
<evidence type="ECO:0000256" key="1">
    <source>
        <dbReference type="ARBA" id="ARBA00004141"/>
    </source>
</evidence>
<evidence type="ECO:0000256" key="4">
    <source>
        <dbReference type="ARBA" id="ARBA00022989"/>
    </source>
</evidence>
<accession>A0A0N4VPL0</accession>
<dbReference type="GO" id="GO:0030258">
    <property type="term" value="P:lipid modification"/>
    <property type="evidence" value="ECO:0007669"/>
    <property type="project" value="TreeGrafter"/>
</dbReference>
<dbReference type="PANTHER" id="PTHR13906">
    <property type="entry name" value="PORCUPINE"/>
    <property type="match status" value="1"/>
</dbReference>
<dbReference type="Proteomes" id="UP000274131">
    <property type="component" value="Unassembled WGS sequence"/>
</dbReference>
<feature type="transmembrane region" description="Helical" evidence="7">
    <location>
        <begin position="88"/>
        <end position="107"/>
    </location>
</feature>
<dbReference type="PANTHER" id="PTHR13906:SF4">
    <property type="entry name" value="LYSOPHOSPHOLIPID ACYLTRANSFERASE 6"/>
    <property type="match status" value="1"/>
</dbReference>
<evidence type="ECO:0000313" key="8">
    <source>
        <dbReference type="EMBL" id="VDD97356.1"/>
    </source>
</evidence>
<evidence type="ECO:0000313" key="10">
    <source>
        <dbReference type="WBParaSite" id="EVEC_0001293901-mRNA-1"/>
    </source>
</evidence>
<feature type="transmembrane region" description="Helical" evidence="7">
    <location>
        <begin position="412"/>
        <end position="431"/>
    </location>
</feature>
<keyword evidence="4 7" id="KW-1133">Transmembrane helix</keyword>
<feature type="transmembrane region" description="Helical" evidence="7">
    <location>
        <begin position="216"/>
        <end position="236"/>
    </location>
</feature>
<dbReference type="WBParaSite" id="EVEC_0001293901-mRNA-1">
    <property type="protein sequence ID" value="EVEC_0001293901-mRNA-1"/>
    <property type="gene ID" value="EVEC_0001293901"/>
</dbReference>
<comment type="subcellular location">
    <subcellularLocation>
        <location evidence="1">Membrane</location>
        <topology evidence="1">Multi-pass membrane protein</topology>
    </subcellularLocation>
</comment>
<dbReference type="AlphaFoldDB" id="A0A0N4VPL0"/>
<reference evidence="10" key="1">
    <citation type="submission" date="2017-02" db="UniProtKB">
        <authorList>
            <consortium name="WormBaseParasite"/>
        </authorList>
    </citation>
    <scope>IDENTIFICATION</scope>
</reference>
<gene>
    <name evidence="8" type="ORF">EVEC_LOCUS12107</name>
</gene>
<keyword evidence="5 7" id="KW-0472">Membrane</keyword>
<sequence length="457" mass="53185">MYISVKQMKLLINLVLCQCLSLPLAIIHYKFLAVDKVSRNVRLVFPLTVGLLFCYFCYGNAMKHLLSNVGICLILLHCAPAKHVHQYIFLFSMGYLVFIHWYRWYILTSYSIDVTGPMMVLVQKVTMLAFSLHDGKVKRPEELNAVQKREALVSPPSFLEYMSYMFSFQTVLTGPMFIYKDYLSWISNANTGRNGKFEGSFHPSMIAEQRYLQLDWFRWSLLFFFVIFLQRVQYYYAWTVGLGFVSDFPGLNKLKLNADAICNASGFGFNGYDEFGKPKWDLVSNVNWFKVEMALSFKETLDAWNCCTMYWLRRVAYERTPKRYRTVATYLLSAIWHGFFFGYYLTFLTGALVTVAARTVRRCLRFRFQGSASLRFTYDVLTFLTTKIVLAYATFPFVTMHLNPGLFIYRRLYFFIHILALLAIFVLPIVIPPEGESKRVTLTNENSGTDGKEIKKD</sequence>
<dbReference type="OrthoDB" id="286734at2759"/>
<evidence type="ECO:0000313" key="9">
    <source>
        <dbReference type="Proteomes" id="UP000274131"/>
    </source>
</evidence>